<dbReference type="PANTHER" id="PTHR33164">
    <property type="entry name" value="TRANSCRIPTIONAL REGULATOR, MARR FAMILY"/>
    <property type="match status" value="1"/>
</dbReference>
<dbReference type="PROSITE" id="PS01117">
    <property type="entry name" value="HTH_MARR_1"/>
    <property type="match status" value="1"/>
</dbReference>
<protein>
    <submittedName>
        <fullName evidence="5">MarR family transcriptional regulator</fullName>
    </submittedName>
</protein>
<evidence type="ECO:0000256" key="2">
    <source>
        <dbReference type="ARBA" id="ARBA00023125"/>
    </source>
</evidence>
<evidence type="ECO:0000256" key="1">
    <source>
        <dbReference type="ARBA" id="ARBA00023015"/>
    </source>
</evidence>
<dbReference type="PROSITE" id="PS50995">
    <property type="entry name" value="HTH_MARR_2"/>
    <property type="match status" value="1"/>
</dbReference>
<keyword evidence="1" id="KW-0805">Transcription regulation</keyword>
<evidence type="ECO:0000256" key="3">
    <source>
        <dbReference type="ARBA" id="ARBA00023163"/>
    </source>
</evidence>
<dbReference type="InterPro" id="IPR023187">
    <property type="entry name" value="Tscrpt_reg_MarR-type_CS"/>
</dbReference>
<keyword evidence="2" id="KW-0238">DNA-binding</keyword>
<evidence type="ECO:0000313" key="5">
    <source>
        <dbReference type="EMBL" id="MCI0757115.1"/>
    </source>
</evidence>
<dbReference type="Pfam" id="PF12802">
    <property type="entry name" value="MarR_2"/>
    <property type="match status" value="1"/>
</dbReference>
<sequence>MTEQRTENIVGALALALSDALLHGVSLQAPEPGQAAAAITLLRHEPGMPIETLRRALGLSHPGTVRLVDRLAAGGLVERRPSARDGRAVALYLTESGERSCTAILATRLEHVTRALAVLNPEERRAFGVLTEKLLASLVRNEEHAYSVCRLCDPVVCADCPVTGTLRGIV</sequence>
<keyword evidence="3" id="KW-0804">Transcription</keyword>
<evidence type="ECO:0000313" key="6">
    <source>
        <dbReference type="Proteomes" id="UP001201985"/>
    </source>
</evidence>
<feature type="domain" description="HTH marR-type" evidence="4">
    <location>
        <begin position="1"/>
        <end position="136"/>
    </location>
</feature>
<dbReference type="SMART" id="SM00347">
    <property type="entry name" value="HTH_MARR"/>
    <property type="match status" value="1"/>
</dbReference>
<organism evidence="5 6">
    <name type="scientific">Teichococcus vastitatis</name>
    <dbReference type="NCBI Taxonomy" id="2307076"/>
    <lineage>
        <taxon>Bacteria</taxon>
        <taxon>Pseudomonadati</taxon>
        <taxon>Pseudomonadota</taxon>
        <taxon>Alphaproteobacteria</taxon>
        <taxon>Acetobacterales</taxon>
        <taxon>Roseomonadaceae</taxon>
        <taxon>Roseomonas</taxon>
    </lineage>
</organism>
<comment type="caution">
    <text evidence="5">The sequence shown here is derived from an EMBL/GenBank/DDBJ whole genome shotgun (WGS) entry which is preliminary data.</text>
</comment>
<dbReference type="InterPro" id="IPR036388">
    <property type="entry name" value="WH-like_DNA-bd_sf"/>
</dbReference>
<dbReference type="RefSeq" id="WP_241794077.1">
    <property type="nucleotide sequence ID" value="NZ_JALBUU010000125.1"/>
</dbReference>
<evidence type="ECO:0000259" key="4">
    <source>
        <dbReference type="PROSITE" id="PS50995"/>
    </source>
</evidence>
<dbReference type="InterPro" id="IPR039422">
    <property type="entry name" value="MarR/SlyA-like"/>
</dbReference>
<accession>A0ABS9WCS3</accession>
<dbReference type="PANTHER" id="PTHR33164:SF57">
    <property type="entry name" value="MARR-FAMILY TRANSCRIPTIONAL REGULATOR"/>
    <property type="match status" value="1"/>
</dbReference>
<name>A0ABS9WCS3_9PROT</name>
<proteinExistence type="predicted"/>
<keyword evidence="6" id="KW-1185">Reference proteome</keyword>
<dbReference type="PRINTS" id="PR00598">
    <property type="entry name" value="HTHMARR"/>
</dbReference>
<dbReference type="SUPFAM" id="SSF46785">
    <property type="entry name" value="Winged helix' DNA-binding domain"/>
    <property type="match status" value="1"/>
</dbReference>
<dbReference type="InterPro" id="IPR036390">
    <property type="entry name" value="WH_DNA-bd_sf"/>
</dbReference>
<reference evidence="5 6" key="1">
    <citation type="submission" date="2022-03" db="EMBL/GenBank/DDBJ databases">
        <title>Complete genome analysis of Roseomonas KG 17.1 : a prolific producer of plant growth promoters.</title>
        <authorList>
            <person name="Saadouli I."/>
            <person name="Najjari A."/>
            <person name="Mosbah A."/>
            <person name="Ouzari H.I."/>
        </authorList>
    </citation>
    <scope>NUCLEOTIDE SEQUENCE [LARGE SCALE GENOMIC DNA]</scope>
    <source>
        <strain evidence="5 6">KG17-1</strain>
    </source>
</reference>
<gene>
    <name evidence="5" type="ORF">MON41_26140</name>
</gene>
<dbReference type="InterPro" id="IPR000835">
    <property type="entry name" value="HTH_MarR-typ"/>
</dbReference>
<dbReference type="EMBL" id="JALBUU010000125">
    <property type="protein sequence ID" value="MCI0757115.1"/>
    <property type="molecule type" value="Genomic_DNA"/>
</dbReference>
<dbReference type="Proteomes" id="UP001201985">
    <property type="component" value="Unassembled WGS sequence"/>
</dbReference>
<dbReference type="Gene3D" id="1.10.10.10">
    <property type="entry name" value="Winged helix-like DNA-binding domain superfamily/Winged helix DNA-binding domain"/>
    <property type="match status" value="1"/>
</dbReference>